<dbReference type="PANTHER" id="PTHR45339">
    <property type="entry name" value="HYBRID SIGNAL TRANSDUCTION HISTIDINE KINASE J"/>
    <property type="match status" value="1"/>
</dbReference>
<evidence type="ECO:0000256" key="3">
    <source>
        <dbReference type="ARBA" id="ARBA00012438"/>
    </source>
</evidence>
<keyword evidence="11 18" id="KW-1133">Transmembrane helix</keyword>
<protein>
    <recommendedName>
        <fullName evidence="15">Sensory/regulatory protein RpfC</fullName>
        <ecNumber evidence="3">2.7.13.3</ecNumber>
    </recommendedName>
</protein>
<dbReference type="InterPro" id="IPR000700">
    <property type="entry name" value="PAS-assoc_C"/>
</dbReference>
<feature type="domain" description="PAC" evidence="22">
    <location>
        <begin position="612"/>
        <end position="664"/>
    </location>
</feature>
<dbReference type="GO" id="GO:0005886">
    <property type="term" value="C:plasma membrane"/>
    <property type="evidence" value="ECO:0007669"/>
    <property type="project" value="UniProtKB-SubCell"/>
</dbReference>
<keyword evidence="10" id="KW-0067">ATP-binding</keyword>
<evidence type="ECO:0000256" key="2">
    <source>
        <dbReference type="ARBA" id="ARBA00004651"/>
    </source>
</evidence>
<dbReference type="InterPro" id="IPR003660">
    <property type="entry name" value="HAMP_dom"/>
</dbReference>
<dbReference type="SMART" id="SM00304">
    <property type="entry name" value="HAMP"/>
    <property type="match status" value="1"/>
</dbReference>
<evidence type="ECO:0000313" key="26">
    <source>
        <dbReference type="Proteomes" id="UP000007347"/>
    </source>
</evidence>
<evidence type="ECO:0000256" key="1">
    <source>
        <dbReference type="ARBA" id="ARBA00000085"/>
    </source>
</evidence>
<dbReference type="InterPro" id="IPR035965">
    <property type="entry name" value="PAS-like_dom_sf"/>
</dbReference>
<dbReference type="InterPro" id="IPR003594">
    <property type="entry name" value="HATPase_dom"/>
</dbReference>
<dbReference type="Gene3D" id="1.20.120.160">
    <property type="entry name" value="HPT domain"/>
    <property type="match status" value="1"/>
</dbReference>
<dbReference type="InterPro" id="IPR003661">
    <property type="entry name" value="HisK_dim/P_dom"/>
</dbReference>
<keyword evidence="8" id="KW-0547">Nucleotide-binding</keyword>
<keyword evidence="6" id="KW-0808">Transferase</keyword>
<evidence type="ECO:0000313" key="25">
    <source>
        <dbReference type="EMBL" id="CCK78832.1"/>
    </source>
</evidence>
<dbReference type="CDD" id="cd00082">
    <property type="entry name" value="HisKA"/>
    <property type="match status" value="1"/>
</dbReference>
<dbReference type="RefSeq" id="WP_014956184.1">
    <property type="nucleotide sequence ID" value="NC_018645.1"/>
</dbReference>
<evidence type="ECO:0000256" key="12">
    <source>
        <dbReference type="ARBA" id="ARBA00023012"/>
    </source>
</evidence>
<dbReference type="SUPFAM" id="SSF52172">
    <property type="entry name" value="CheY-like"/>
    <property type="match status" value="1"/>
</dbReference>
<dbReference type="Gene3D" id="3.40.50.2300">
    <property type="match status" value="1"/>
</dbReference>
<keyword evidence="4" id="KW-1003">Cell membrane</keyword>
<dbReference type="SMART" id="SM00448">
    <property type="entry name" value="REC"/>
    <property type="match status" value="1"/>
</dbReference>
<dbReference type="InterPro" id="IPR036890">
    <property type="entry name" value="HATPase_C_sf"/>
</dbReference>
<dbReference type="PATRIC" id="fig|651182.5.peg.799"/>
<dbReference type="InterPro" id="IPR001610">
    <property type="entry name" value="PAC"/>
</dbReference>
<dbReference type="PROSITE" id="PS50109">
    <property type="entry name" value="HIS_KIN"/>
    <property type="match status" value="1"/>
</dbReference>
<dbReference type="EMBL" id="FO203503">
    <property type="protein sequence ID" value="CCK78832.1"/>
    <property type="molecule type" value="Genomic_DNA"/>
</dbReference>
<dbReference type="Pfam" id="PF02518">
    <property type="entry name" value="HATPase_c"/>
    <property type="match status" value="1"/>
</dbReference>
<evidence type="ECO:0000259" key="21">
    <source>
        <dbReference type="PROSITE" id="PS50112"/>
    </source>
</evidence>
<dbReference type="PROSITE" id="PS50885">
    <property type="entry name" value="HAMP"/>
    <property type="match status" value="1"/>
</dbReference>
<feature type="domain" description="Histidine kinase" evidence="19">
    <location>
        <begin position="682"/>
        <end position="911"/>
    </location>
</feature>
<dbReference type="Gene3D" id="1.10.287.130">
    <property type="match status" value="1"/>
</dbReference>
<evidence type="ECO:0000256" key="5">
    <source>
        <dbReference type="ARBA" id="ARBA00022553"/>
    </source>
</evidence>
<dbReference type="Pfam" id="PF02743">
    <property type="entry name" value="dCache_1"/>
    <property type="match status" value="1"/>
</dbReference>
<dbReference type="STRING" id="651182.TOL2_C06630"/>
<dbReference type="CDD" id="cd17546">
    <property type="entry name" value="REC_hyHK_CKI1_RcsC-like"/>
    <property type="match status" value="1"/>
</dbReference>
<dbReference type="InterPro" id="IPR001789">
    <property type="entry name" value="Sig_transdc_resp-reg_receiver"/>
</dbReference>
<dbReference type="KEGG" id="dto:TOL2_C06630"/>
<evidence type="ECO:0000256" key="11">
    <source>
        <dbReference type="ARBA" id="ARBA00022989"/>
    </source>
</evidence>
<comment type="catalytic activity">
    <reaction evidence="1">
        <text>ATP + protein L-histidine = ADP + protein N-phospho-L-histidine.</text>
        <dbReference type="EC" id="2.7.13.3"/>
    </reaction>
</comment>
<keyword evidence="5 17" id="KW-0597">Phosphoprotein</keyword>
<dbReference type="GO" id="GO:0000155">
    <property type="term" value="F:phosphorelay sensor kinase activity"/>
    <property type="evidence" value="ECO:0007669"/>
    <property type="project" value="InterPro"/>
</dbReference>
<evidence type="ECO:0000259" key="24">
    <source>
        <dbReference type="PROSITE" id="PS50894"/>
    </source>
</evidence>
<dbReference type="Proteomes" id="UP000007347">
    <property type="component" value="Chromosome"/>
</dbReference>
<dbReference type="SUPFAM" id="SSF47384">
    <property type="entry name" value="Homodimeric domain of signal transducing histidine kinase"/>
    <property type="match status" value="1"/>
</dbReference>
<keyword evidence="13 18" id="KW-0472">Membrane</keyword>
<dbReference type="PROSITE" id="PS50894">
    <property type="entry name" value="HPT"/>
    <property type="match status" value="1"/>
</dbReference>
<evidence type="ECO:0000256" key="18">
    <source>
        <dbReference type="SAM" id="Phobius"/>
    </source>
</evidence>
<dbReference type="CDD" id="cd12913">
    <property type="entry name" value="PDC1_MCP_like"/>
    <property type="match status" value="1"/>
</dbReference>
<evidence type="ECO:0000256" key="13">
    <source>
        <dbReference type="ARBA" id="ARBA00023136"/>
    </source>
</evidence>
<accession>K0NIM2</accession>
<dbReference type="Gene3D" id="6.10.340.10">
    <property type="match status" value="1"/>
</dbReference>
<evidence type="ECO:0000259" key="19">
    <source>
        <dbReference type="PROSITE" id="PS50109"/>
    </source>
</evidence>
<dbReference type="SUPFAM" id="SSF55785">
    <property type="entry name" value="PYP-like sensor domain (PAS domain)"/>
    <property type="match status" value="1"/>
</dbReference>
<feature type="transmembrane region" description="Helical" evidence="18">
    <location>
        <begin position="416"/>
        <end position="434"/>
    </location>
</feature>
<dbReference type="FunFam" id="1.10.287.130:FF:000002">
    <property type="entry name" value="Two-component osmosensing histidine kinase"/>
    <property type="match status" value="1"/>
</dbReference>
<dbReference type="OrthoDB" id="5409084at2"/>
<dbReference type="SUPFAM" id="SSF158472">
    <property type="entry name" value="HAMP domain-like"/>
    <property type="match status" value="1"/>
</dbReference>
<evidence type="ECO:0000256" key="6">
    <source>
        <dbReference type="ARBA" id="ARBA00022679"/>
    </source>
</evidence>
<evidence type="ECO:0000256" key="7">
    <source>
        <dbReference type="ARBA" id="ARBA00022692"/>
    </source>
</evidence>
<keyword evidence="7 18" id="KW-0812">Transmembrane</keyword>
<dbReference type="EC" id="2.7.13.3" evidence="3"/>
<dbReference type="InterPro" id="IPR008207">
    <property type="entry name" value="Sig_transdc_His_kin_Hpt_dom"/>
</dbReference>
<feature type="transmembrane region" description="Helical" evidence="18">
    <location>
        <begin position="33"/>
        <end position="52"/>
    </location>
</feature>
<dbReference type="InterPro" id="IPR011006">
    <property type="entry name" value="CheY-like_superfamily"/>
</dbReference>
<dbReference type="HOGENOM" id="CLU_000445_114_15_7"/>
<keyword evidence="9 25" id="KW-0418">Kinase</keyword>
<dbReference type="PROSITE" id="PS50113">
    <property type="entry name" value="PAC"/>
    <property type="match status" value="1"/>
</dbReference>
<dbReference type="CDD" id="cd16922">
    <property type="entry name" value="HATPase_EvgS-ArcB-TorS-like"/>
    <property type="match status" value="1"/>
</dbReference>
<dbReference type="CDD" id="cd00130">
    <property type="entry name" value="PAS"/>
    <property type="match status" value="1"/>
</dbReference>
<dbReference type="Pfam" id="PF01627">
    <property type="entry name" value="Hpt"/>
    <property type="match status" value="1"/>
</dbReference>
<evidence type="ECO:0000256" key="9">
    <source>
        <dbReference type="ARBA" id="ARBA00022777"/>
    </source>
</evidence>
<name>K0NIM2_DESTT</name>
<sequence length="1205" mass="136351">MLNKKSIKPFFQSLFYSIPYQVKTLFSKIGSKLIILILAVFILSMGVLVFLATNLVTEFGEYAASVNEKNINEKTTLLLSRIMDEQAMRHENTFNKVALSSAVIAQQAGILFDQKQGFANQKSIRHHLSFYPEKNFFSNSAAETIEILYWGDTTISREIAKELDVLSNIGPLLVKVKENSPESVAIYMVAESSFTFYYPNFHFIKKLKPAQEYELKNAIWYQMAKPENNPDRKTIWTQIYQDEAGQGFMTTAVTPIYSKNGDFLGVAGIDITLDTIIKEILEKNTLAGEQGKMNTMFSFIVDTQGRIVAFPTDHLELFGLSRKEKSVAYGDVLEQNLMNSKYDQVRAIKDLITSTNKQTSRIDLNNTPILISSQIMPSTGWHLCIVIPESFILSSVNQTRNAIDSVVKKMNYRFKWVTLAFLVICVIIIVLFLSRQLIIPLNRLVFGAIRVKGGDLTVHLELTRKDEMGLLTQTFNTMVAELHKSSLREKEHTKTLEQKVKERTQEIFQKSKEQSHTLALLEKESRDRNKIQKDLLESQAKYRDIFENSVEGIFQSTPDNKLLSANPAMARIHGYDSPREMLSLVDNIELLYVYPEERRKFVRMLEKNRTVSGFEVQIFKKGTSIIWTSLSGRAVMDPNGKLLHILGSCEDITKRKQAEDAVKKASEVAEQANLAKSRFLATMSHEIRTPMNAVIGMTEMVLKTTLNKEQKKYLEVVYQSSEHLLALIDDILDISAIEAKKIDLENRPFDLNKLIKDVVSMFSNKADQQNIKLSYSIQEVPVYLNGDASRMRQILVNLINNAVKFTPKGSIQIKAAYDRDAENTSSDPLNPEKIKLLFSIKDTGIGIPEDKFDHIFKDFIQLESSLSRTYGGTGLGLAICKKLVILMGGDIWVESELSKGTTFFFTIRLNIATPEEIKALEYPASSDSVPQVNQVNQINQANRISHNSLKKCHILLAEDFEINQEVITPILEKHGFLVTIVINGEQALQAVQEKSFDLILMDVQMPVMDGLEATLKIRNLKDPLKASIPIIALTAHALKGDRERFLKAGMDEYLSKPVHSNELIRVISKLLDQQEKAVVKHPAAPEKRIDLDYALTLVGNDTDLLLTSCKAIVKYLPLKMTELNQAVSKKEYQRITRLAHSIKSAAKSVGNRKLTRIAFAMEQSGNENKAQRAVKIMPFFNLHVQKMLNELEDYILSADPDIPLS</sequence>
<comment type="subunit">
    <text evidence="14">At low DSF concentrations, interacts with RpfF.</text>
</comment>
<evidence type="ECO:0000256" key="14">
    <source>
        <dbReference type="ARBA" id="ARBA00064003"/>
    </source>
</evidence>
<keyword evidence="26" id="KW-1185">Reference proteome</keyword>
<evidence type="ECO:0000256" key="16">
    <source>
        <dbReference type="PROSITE-ProRule" id="PRU00110"/>
    </source>
</evidence>
<dbReference type="Pfam" id="PF00072">
    <property type="entry name" value="Response_reg"/>
    <property type="match status" value="1"/>
</dbReference>
<dbReference type="InterPro" id="IPR000014">
    <property type="entry name" value="PAS"/>
</dbReference>
<feature type="modified residue" description="4-aspartylphosphate" evidence="17">
    <location>
        <position position="1002"/>
    </location>
</feature>
<dbReference type="Gene3D" id="3.30.565.10">
    <property type="entry name" value="Histidine kinase-like ATPase, C-terminal domain"/>
    <property type="match status" value="1"/>
</dbReference>
<evidence type="ECO:0000256" key="17">
    <source>
        <dbReference type="PROSITE-ProRule" id="PRU00169"/>
    </source>
</evidence>
<dbReference type="InterPro" id="IPR005467">
    <property type="entry name" value="His_kinase_dom"/>
</dbReference>
<dbReference type="NCBIfam" id="TIGR00229">
    <property type="entry name" value="sensory_box"/>
    <property type="match status" value="1"/>
</dbReference>
<keyword evidence="12" id="KW-0902">Two-component regulatory system</keyword>
<evidence type="ECO:0000259" key="22">
    <source>
        <dbReference type="PROSITE" id="PS50113"/>
    </source>
</evidence>
<feature type="domain" description="HPt" evidence="24">
    <location>
        <begin position="1101"/>
        <end position="1202"/>
    </location>
</feature>
<evidence type="ECO:0000256" key="8">
    <source>
        <dbReference type="ARBA" id="ARBA00022741"/>
    </source>
</evidence>
<dbReference type="Gene3D" id="3.30.450.20">
    <property type="entry name" value="PAS domain"/>
    <property type="match status" value="3"/>
</dbReference>
<evidence type="ECO:0000256" key="15">
    <source>
        <dbReference type="ARBA" id="ARBA00068150"/>
    </source>
</evidence>
<dbReference type="CDD" id="cd06225">
    <property type="entry name" value="HAMP"/>
    <property type="match status" value="1"/>
</dbReference>
<dbReference type="PROSITE" id="PS50110">
    <property type="entry name" value="RESPONSE_REGULATORY"/>
    <property type="match status" value="1"/>
</dbReference>
<dbReference type="PRINTS" id="PR00344">
    <property type="entry name" value="BCTRLSENSOR"/>
</dbReference>
<dbReference type="Pfam" id="PF13426">
    <property type="entry name" value="PAS_9"/>
    <property type="match status" value="1"/>
</dbReference>
<organism evidence="25 26">
    <name type="scientific">Desulfobacula toluolica (strain DSM 7467 / Tol2)</name>
    <dbReference type="NCBI Taxonomy" id="651182"/>
    <lineage>
        <taxon>Bacteria</taxon>
        <taxon>Pseudomonadati</taxon>
        <taxon>Thermodesulfobacteriota</taxon>
        <taxon>Desulfobacteria</taxon>
        <taxon>Desulfobacterales</taxon>
        <taxon>Desulfobacteraceae</taxon>
        <taxon>Desulfobacula</taxon>
    </lineage>
</organism>
<dbReference type="AlphaFoldDB" id="K0NIM2"/>
<dbReference type="FunFam" id="3.30.565.10:FF:000010">
    <property type="entry name" value="Sensor histidine kinase RcsC"/>
    <property type="match status" value="1"/>
</dbReference>
<evidence type="ECO:0000259" key="23">
    <source>
        <dbReference type="PROSITE" id="PS50885"/>
    </source>
</evidence>
<feature type="domain" description="HAMP" evidence="23">
    <location>
        <begin position="435"/>
        <end position="487"/>
    </location>
</feature>
<comment type="subcellular location">
    <subcellularLocation>
        <location evidence="2">Cell membrane</location>
        <topology evidence="2">Multi-pass membrane protein</topology>
    </subcellularLocation>
</comment>
<dbReference type="PROSITE" id="PS50112">
    <property type="entry name" value="PAS"/>
    <property type="match status" value="1"/>
</dbReference>
<dbReference type="SUPFAM" id="SSF47226">
    <property type="entry name" value="Histidine-containing phosphotransfer domain, HPT domain"/>
    <property type="match status" value="1"/>
</dbReference>
<feature type="domain" description="Response regulatory" evidence="20">
    <location>
        <begin position="953"/>
        <end position="1071"/>
    </location>
</feature>
<dbReference type="Pfam" id="PF00512">
    <property type="entry name" value="HisKA"/>
    <property type="match status" value="1"/>
</dbReference>
<dbReference type="InterPro" id="IPR036097">
    <property type="entry name" value="HisK_dim/P_sf"/>
</dbReference>
<evidence type="ECO:0000259" key="20">
    <source>
        <dbReference type="PROSITE" id="PS50110"/>
    </source>
</evidence>
<dbReference type="InterPro" id="IPR033479">
    <property type="entry name" value="dCache_1"/>
</dbReference>
<dbReference type="GO" id="GO:0005524">
    <property type="term" value="F:ATP binding"/>
    <property type="evidence" value="ECO:0007669"/>
    <property type="project" value="UniProtKB-KW"/>
</dbReference>
<dbReference type="InterPro" id="IPR004358">
    <property type="entry name" value="Sig_transdc_His_kin-like_C"/>
</dbReference>
<dbReference type="SMART" id="SM00388">
    <property type="entry name" value="HisKA"/>
    <property type="match status" value="1"/>
</dbReference>
<feature type="domain" description="PAS" evidence="21">
    <location>
        <begin position="538"/>
        <end position="607"/>
    </location>
</feature>
<feature type="modified residue" description="Phosphohistidine" evidence="16">
    <location>
        <position position="1140"/>
    </location>
</feature>
<gene>
    <name evidence="25" type="ordered locus">TOL2_C06630</name>
</gene>
<dbReference type="Pfam" id="PF00672">
    <property type="entry name" value="HAMP"/>
    <property type="match status" value="1"/>
</dbReference>
<dbReference type="InterPro" id="IPR036641">
    <property type="entry name" value="HPT_dom_sf"/>
</dbReference>
<proteinExistence type="predicted"/>
<evidence type="ECO:0000256" key="4">
    <source>
        <dbReference type="ARBA" id="ARBA00022475"/>
    </source>
</evidence>
<dbReference type="SMART" id="SM00387">
    <property type="entry name" value="HATPase_c"/>
    <property type="match status" value="1"/>
</dbReference>
<dbReference type="SUPFAM" id="SSF55874">
    <property type="entry name" value="ATPase domain of HSP90 chaperone/DNA topoisomerase II/histidine kinase"/>
    <property type="match status" value="1"/>
</dbReference>
<dbReference type="SMART" id="SM00086">
    <property type="entry name" value="PAC"/>
    <property type="match status" value="1"/>
</dbReference>
<evidence type="ECO:0000256" key="10">
    <source>
        <dbReference type="ARBA" id="ARBA00022840"/>
    </source>
</evidence>
<reference evidence="25 26" key="1">
    <citation type="journal article" date="2013" name="Environ. Microbiol.">
        <title>Complete genome, catabolic sub-proteomes and key-metabolites of Desulfobacula toluolica Tol2, a marine, aromatic compound-degrading, sulfate-reducing bacterium.</title>
        <authorList>
            <person name="Wohlbrand L."/>
            <person name="Jacob J.H."/>
            <person name="Kube M."/>
            <person name="Mussmann M."/>
            <person name="Jarling R."/>
            <person name="Beck A."/>
            <person name="Amann R."/>
            <person name="Wilkes H."/>
            <person name="Reinhardt R."/>
            <person name="Rabus R."/>
        </authorList>
    </citation>
    <scope>NUCLEOTIDE SEQUENCE [LARGE SCALE GENOMIC DNA]</scope>
    <source>
        <strain evidence="26">DSM 7467 / Tol2</strain>
    </source>
</reference>
<dbReference type="PANTHER" id="PTHR45339:SF1">
    <property type="entry name" value="HYBRID SIGNAL TRANSDUCTION HISTIDINE KINASE J"/>
    <property type="match status" value="1"/>
</dbReference>